<evidence type="ECO:0000313" key="3">
    <source>
        <dbReference type="Proteomes" id="UP000683360"/>
    </source>
</evidence>
<feature type="compositionally biased region" description="Polar residues" evidence="1">
    <location>
        <begin position="201"/>
        <end position="217"/>
    </location>
</feature>
<protein>
    <recommendedName>
        <fullName evidence="4">Reverse transcriptase RNase H-like domain-containing protein</fullName>
    </recommendedName>
</protein>
<evidence type="ECO:0008006" key="4">
    <source>
        <dbReference type="Google" id="ProtNLM"/>
    </source>
</evidence>
<feature type="region of interest" description="Disordered" evidence="1">
    <location>
        <begin position="198"/>
        <end position="246"/>
    </location>
</feature>
<evidence type="ECO:0000256" key="1">
    <source>
        <dbReference type="SAM" id="MobiDB-lite"/>
    </source>
</evidence>
<feature type="region of interest" description="Disordered" evidence="1">
    <location>
        <begin position="110"/>
        <end position="156"/>
    </location>
</feature>
<reference evidence="2" key="1">
    <citation type="submission" date="2021-03" db="EMBL/GenBank/DDBJ databases">
        <authorList>
            <person name="Bekaert M."/>
        </authorList>
    </citation>
    <scope>NUCLEOTIDE SEQUENCE</scope>
</reference>
<dbReference type="OrthoDB" id="10430527at2759"/>
<gene>
    <name evidence="2" type="ORF">MEDL_64171</name>
</gene>
<feature type="compositionally biased region" description="Low complexity" evidence="1">
    <location>
        <begin position="218"/>
        <end position="227"/>
    </location>
</feature>
<keyword evidence="3" id="KW-1185">Reference proteome</keyword>
<dbReference type="Proteomes" id="UP000683360">
    <property type="component" value="Unassembled WGS sequence"/>
</dbReference>
<sequence>MPSPTGHRWLADLASYHFNIKYRPGRTNADADGLSRLPVSEDRSDINIDSVRAICDAVVPTPFAECLAINPNLVQDEENNVLDGPSTTDIIDWKKAQQQDKMITRFITETHEHNEENKPVQTLRKRKPTKVPPTMIPDRPVPIQDYRQNESSDEESVELVIIHSDADDDSNPSVTDLTSQQGEQNELRQLMRQIRRRTGSALDSGNDIEQQENPPEDSSSSSSQTIRRSTRERRKPAWMRSGNYDTSHSASLVTEKDWYQRIQCITSLAGTNLFGDLQTEAAKTILAISSAYDVDIRRGITFVPHTRVSFDASLINKTIQNPIHSQLLFTPR</sequence>
<name>A0A8S3VG41_MYTED</name>
<comment type="caution">
    <text evidence="2">The sequence shown here is derived from an EMBL/GenBank/DDBJ whole genome shotgun (WGS) entry which is preliminary data.</text>
</comment>
<dbReference type="AlphaFoldDB" id="A0A8S3VG41"/>
<feature type="region of interest" description="Disordered" evidence="1">
    <location>
        <begin position="165"/>
        <end position="184"/>
    </location>
</feature>
<evidence type="ECO:0000313" key="2">
    <source>
        <dbReference type="EMBL" id="CAG2252589.1"/>
    </source>
</evidence>
<organism evidence="2 3">
    <name type="scientific">Mytilus edulis</name>
    <name type="common">Blue mussel</name>
    <dbReference type="NCBI Taxonomy" id="6550"/>
    <lineage>
        <taxon>Eukaryota</taxon>
        <taxon>Metazoa</taxon>
        <taxon>Spiralia</taxon>
        <taxon>Lophotrochozoa</taxon>
        <taxon>Mollusca</taxon>
        <taxon>Bivalvia</taxon>
        <taxon>Autobranchia</taxon>
        <taxon>Pteriomorphia</taxon>
        <taxon>Mytilida</taxon>
        <taxon>Mytiloidea</taxon>
        <taxon>Mytilidae</taxon>
        <taxon>Mytilinae</taxon>
        <taxon>Mytilus</taxon>
    </lineage>
</organism>
<feature type="compositionally biased region" description="Basic residues" evidence="1">
    <location>
        <begin position="228"/>
        <end position="237"/>
    </location>
</feature>
<dbReference type="EMBL" id="CAJPWZ010003124">
    <property type="protein sequence ID" value="CAG2252589.1"/>
    <property type="molecule type" value="Genomic_DNA"/>
</dbReference>
<proteinExistence type="predicted"/>
<feature type="compositionally biased region" description="Polar residues" evidence="1">
    <location>
        <begin position="171"/>
        <end position="184"/>
    </location>
</feature>
<accession>A0A8S3VG41</accession>